<dbReference type="Proteomes" id="UP000242705">
    <property type="component" value="Unassembled WGS sequence"/>
</dbReference>
<dbReference type="EMBL" id="PXYX01000006">
    <property type="protein sequence ID" value="PSR28586.1"/>
    <property type="molecule type" value="Genomic_DNA"/>
</dbReference>
<accession>A0A2T2X2A4</accession>
<comment type="caution">
    <text evidence="1">The sequence shown here is derived from an EMBL/GenBank/DDBJ whole genome shotgun (WGS) entry which is preliminary data.</text>
</comment>
<sequence length="446" mass="50542">MDVRLMMNSLVWIRSICPRFTIHISEEGSRMRRPFRWRFPRVIWIHWTPGRSKRPKDWKRRLRVAGIPHEKPFQPFLPKRIPWTSLGLYAGVLGLAGMIFFNVPARTGPALPVTGHVGIPTKTSWLSRNLEKWKNNPSTLISWLDQGLPLAKISKESPHTFSWHIRSIIMTALADISGIELNSLERILQAEIPALSQVPSHVEGLTTHSRPLPRPKEQDAIDANLPGDNGRIWAELGTKPLVGIYQTHSHEAFWPALPKNSPTAYSTDWSKTVVQVGWWLAQDLNNRGIAVVQSRVDNMSQGLLPSYNESYHTAKRLLKWYPSVHILLDIHRSDKPLDETTAVIHGVKTARILLVVGSNKLLPNPYWHQNLELAIHIAHHLRSIAPGILQGDGIDMVPYRYNQQLAPGDLLIEIGGAYNTLAEERYAVNDLAKAISQVIRDKQYPS</sequence>
<dbReference type="AlphaFoldDB" id="A0A2T2X2A4"/>
<dbReference type="Pfam" id="PF07454">
    <property type="entry name" value="SpoIIP"/>
    <property type="match status" value="1"/>
</dbReference>
<gene>
    <name evidence="1" type="ORF">C7B47_05360</name>
</gene>
<name>A0A2T2X2A4_SULTH</name>
<reference evidence="1 2" key="1">
    <citation type="journal article" date="2014" name="BMC Genomics">
        <title>Comparison of environmental and isolate Sulfobacillus genomes reveals diverse carbon, sulfur, nitrogen, and hydrogen metabolisms.</title>
        <authorList>
            <person name="Justice N.B."/>
            <person name="Norman A."/>
            <person name="Brown C.T."/>
            <person name="Singh A."/>
            <person name="Thomas B.C."/>
            <person name="Banfield J.F."/>
        </authorList>
    </citation>
    <scope>NUCLEOTIDE SEQUENCE [LARGE SCALE GENOMIC DNA]</scope>
    <source>
        <strain evidence="1">AMDSBA5</strain>
    </source>
</reference>
<dbReference type="InterPro" id="IPR010897">
    <property type="entry name" value="Spore_II_P"/>
</dbReference>
<organism evidence="1 2">
    <name type="scientific">Sulfobacillus thermosulfidooxidans</name>
    <dbReference type="NCBI Taxonomy" id="28034"/>
    <lineage>
        <taxon>Bacteria</taxon>
        <taxon>Bacillati</taxon>
        <taxon>Bacillota</taxon>
        <taxon>Clostridia</taxon>
        <taxon>Eubacteriales</taxon>
        <taxon>Clostridiales Family XVII. Incertae Sedis</taxon>
        <taxon>Sulfobacillus</taxon>
    </lineage>
</organism>
<evidence type="ECO:0000313" key="1">
    <source>
        <dbReference type="EMBL" id="PSR28586.1"/>
    </source>
</evidence>
<protein>
    <submittedName>
        <fullName evidence="1">Stage II sporulation protein P</fullName>
    </submittedName>
</protein>
<evidence type="ECO:0000313" key="2">
    <source>
        <dbReference type="Proteomes" id="UP000242705"/>
    </source>
</evidence>
<dbReference type="NCBIfam" id="TIGR02867">
    <property type="entry name" value="spore_II_P"/>
    <property type="match status" value="1"/>
</dbReference>
<proteinExistence type="predicted"/>